<proteinExistence type="predicted"/>
<comment type="caution">
    <text evidence="2">The sequence shown here is derived from an EMBL/GenBank/DDBJ whole genome shotgun (WGS) entry which is preliminary data.</text>
</comment>
<dbReference type="PROSITE" id="PS50127">
    <property type="entry name" value="UBC_2"/>
    <property type="match status" value="1"/>
</dbReference>
<dbReference type="OrthoDB" id="47801at2759"/>
<keyword evidence="3" id="KW-1185">Reference proteome</keyword>
<protein>
    <submittedName>
        <fullName evidence="2">UBE2Z enzyme</fullName>
    </submittedName>
</protein>
<evidence type="ECO:0000313" key="3">
    <source>
        <dbReference type="Proteomes" id="UP000659062"/>
    </source>
</evidence>
<dbReference type="Proteomes" id="UP000659062">
    <property type="component" value="Unassembled WGS sequence"/>
</dbReference>
<sequence>AAGGGSASPSSTAGAAGTPGVFIPAELWAAAGFGAAAAPGSGVAPGSGGGGGAPMAAAAAGAALLTHSAFWDPTVSGDWDSERPSPACLLRIKRDIMSIYKEPPPGMFVVPDPHDMTKV</sequence>
<reference evidence="2" key="1">
    <citation type="submission" date="2019-09" db="EMBL/GenBank/DDBJ databases">
        <title>Bird 10,000 Genomes (B10K) Project - Family phase.</title>
        <authorList>
            <person name="Zhang G."/>
        </authorList>
    </citation>
    <scope>NUCLEOTIDE SEQUENCE</scope>
    <source>
        <strain evidence="2">OUT-0061</strain>
        <tissue evidence="2">Blood</tissue>
    </source>
</reference>
<accession>A0A851VWP5</accession>
<feature type="non-terminal residue" evidence="2">
    <location>
        <position position="119"/>
    </location>
</feature>
<feature type="non-terminal residue" evidence="2">
    <location>
        <position position="1"/>
    </location>
</feature>
<evidence type="ECO:0000259" key="1">
    <source>
        <dbReference type="PROSITE" id="PS50127"/>
    </source>
</evidence>
<name>A0A851VWP5_9PASS</name>
<dbReference type="InterPro" id="IPR000608">
    <property type="entry name" value="UBC"/>
</dbReference>
<gene>
    <name evidence="2" type="primary">Ube2z</name>
    <name evidence="2" type="ORF">COPSEC_R08080</name>
</gene>
<dbReference type="AlphaFoldDB" id="A0A851VWP5"/>
<evidence type="ECO:0000313" key="2">
    <source>
        <dbReference type="EMBL" id="NXD47054.1"/>
    </source>
</evidence>
<organism evidence="2 3">
    <name type="scientific">Copsychus sechellarum</name>
    <dbReference type="NCBI Taxonomy" id="797021"/>
    <lineage>
        <taxon>Eukaryota</taxon>
        <taxon>Metazoa</taxon>
        <taxon>Chordata</taxon>
        <taxon>Craniata</taxon>
        <taxon>Vertebrata</taxon>
        <taxon>Euteleostomi</taxon>
        <taxon>Archelosauria</taxon>
        <taxon>Archosauria</taxon>
        <taxon>Dinosauria</taxon>
        <taxon>Saurischia</taxon>
        <taxon>Theropoda</taxon>
        <taxon>Coelurosauria</taxon>
        <taxon>Aves</taxon>
        <taxon>Neognathae</taxon>
        <taxon>Neoaves</taxon>
        <taxon>Telluraves</taxon>
        <taxon>Australaves</taxon>
        <taxon>Passeriformes</taxon>
        <taxon>Muscicapidae</taxon>
        <taxon>Copsychus</taxon>
    </lineage>
</organism>
<dbReference type="EMBL" id="WBNE01001057">
    <property type="protein sequence ID" value="NXD47054.1"/>
    <property type="molecule type" value="Genomic_DNA"/>
</dbReference>
<feature type="domain" description="UBC core" evidence="1">
    <location>
        <begin position="87"/>
        <end position="119"/>
    </location>
</feature>